<evidence type="ECO:0000313" key="1">
    <source>
        <dbReference type="EMBL" id="MBH8595747.1"/>
    </source>
</evidence>
<dbReference type="EMBL" id="JAECVW010000006">
    <property type="protein sequence ID" value="MBH8595747.1"/>
    <property type="molecule type" value="Genomic_DNA"/>
</dbReference>
<gene>
    <name evidence="1" type="ORF">I8U20_10435</name>
</gene>
<keyword evidence="2" id="KW-1185">Reference proteome</keyword>
<reference evidence="1 2" key="1">
    <citation type="submission" date="2020-12" db="EMBL/GenBank/DDBJ databases">
        <title>WGS of Thermoactinomyces spp.</title>
        <authorList>
            <person name="Cheng K."/>
        </authorList>
    </citation>
    <scope>NUCLEOTIDE SEQUENCE [LARGE SCALE GENOMIC DNA]</scope>
    <source>
        <strain evidence="2">CICC 10671\DSM 43846</strain>
    </source>
</reference>
<accession>A0A8I1ADE1</accession>
<comment type="caution">
    <text evidence="1">The sequence shown here is derived from an EMBL/GenBank/DDBJ whole genome shotgun (WGS) entry which is preliminary data.</text>
</comment>
<evidence type="ECO:0000313" key="2">
    <source>
        <dbReference type="Proteomes" id="UP000633619"/>
    </source>
</evidence>
<organism evidence="1 2">
    <name type="scientific">Thermoactinomyces intermedius</name>
    <dbReference type="NCBI Taxonomy" id="2024"/>
    <lineage>
        <taxon>Bacteria</taxon>
        <taxon>Bacillati</taxon>
        <taxon>Bacillota</taxon>
        <taxon>Bacilli</taxon>
        <taxon>Bacillales</taxon>
        <taxon>Thermoactinomycetaceae</taxon>
        <taxon>Thermoactinomyces</taxon>
    </lineage>
</organism>
<protein>
    <submittedName>
        <fullName evidence="1">Uncharacterized protein</fullName>
    </submittedName>
</protein>
<dbReference type="AlphaFoldDB" id="A0A8I1ADE1"/>
<sequence>MSKKKLVIQVTFSPDDQKEMEMYEYLKGVGNASGHIKRLIYLDMVLGKLSGGTIEVKPNEETTVKEMKEEDLGFSADDLGGICG</sequence>
<dbReference type="RefSeq" id="WP_181732288.1">
    <property type="nucleotide sequence ID" value="NZ_JACEIR010000006.1"/>
</dbReference>
<name>A0A8I1ADE1_THEIN</name>
<dbReference type="Proteomes" id="UP000633619">
    <property type="component" value="Unassembled WGS sequence"/>
</dbReference>
<proteinExistence type="predicted"/>